<dbReference type="AlphaFoldDB" id="K2R9E8"/>
<dbReference type="InterPro" id="IPR000014">
    <property type="entry name" value="PAS"/>
</dbReference>
<dbReference type="PATRIC" id="fig|1204725.3.peg.2234"/>
<dbReference type="GO" id="GO:0000160">
    <property type="term" value="P:phosphorelay signal transduction system"/>
    <property type="evidence" value="ECO:0007669"/>
    <property type="project" value="InterPro"/>
</dbReference>
<gene>
    <name evidence="5" type="ORF">A994_11122</name>
</gene>
<dbReference type="InterPro" id="IPR035965">
    <property type="entry name" value="PAS-like_dom_sf"/>
</dbReference>
<dbReference type="SMART" id="SM00448">
    <property type="entry name" value="REC"/>
    <property type="match status" value="1"/>
</dbReference>
<comment type="caution">
    <text evidence="5">The sequence shown here is derived from an EMBL/GenBank/DDBJ whole genome shotgun (WGS) entry which is preliminary data.</text>
</comment>
<dbReference type="PANTHER" id="PTHR43228:SF6">
    <property type="entry name" value="RESPONSE REGULATOR RECEIVER"/>
    <property type="match status" value="1"/>
</dbReference>
<protein>
    <submittedName>
        <fullName evidence="5">PAS/PAC sensor protein</fullName>
    </submittedName>
</protein>
<dbReference type="CDD" id="cd17534">
    <property type="entry name" value="REC_DC-like"/>
    <property type="match status" value="1"/>
</dbReference>
<evidence type="ECO:0000313" key="6">
    <source>
        <dbReference type="Proteomes" id="UP000007360"/>
    </source>
</evidence>
<dbReference type="SMART" id="SM00091">
    <property type="entry name" value="PAS"/>
    <property type="match status" value="1"/>
</dbReference>
<dbReference type="PROSITE" id="PS50112">
    <property type="entry name" value="PAS"/>
    <property type="match status" value="1"/>
</dbReference>
<feature type="domain" description="PAS" evidence="3">
    <location>
        <begin position="131"/>
        <end position="201"/>
    </location>
</feature>
<dbReference type="Gene3D" id="3.30.450.20">
    <property type="entry name" value="PAS domain"/>
    <property type="match status" value="1"/>
</dbReference>
<evidence type="ECO:0000259" key="2">
    <source>
        <dbReference type="PROSITE" id="PS50110"/>
    </source>
</evidence>
<reference evidence="5 6" key="1">
    <citation type="journal article" date="2012" name="J. Bacteriol.">
        <title>Draft genome sequence of Methanobacterium formicicum DSM 3637, an archaebacterium isolated from the methane producer amoeba Pelomyxa palustris.</title>
        <authorList>
            <person name="Gutierrez G."/>
        </authorList>
    </citation>
    <scope>NUCLEOTIDE SEQUENCE [LARGE SCALE GENOMIC DNA]</scope>
    <source>
        <strain evidence="6">DSM 3637 / PP1</strain>
    </source>
</reference>
<dbReference type="InterPro" id="IPR052048">
    <property type="entry name" value="ST_Response_Regulator"/>
</dbReference>
<dbReference type="InterPro" id="IPR001789">
    <property type="entry name" value="Sig_transdc_resp-reg_receiver"/>
</dbReference>
<feature type="domain" description="Response regulatory" evidence="2">
    <location>
        <begin position="5"/>
        <end position="119"/>
    </location>
</feature>
<dbReference type="NCBIfam" id="TIGR00229">
    <property type="entry name" value="sensory_box"/>
    <property type="match status" value="1"/>
</dbReference>
<accession>K2R9E8</accession>
<dbReference type="EMBL" id="AMPO01000011">
    <property type="protein sequence ID" value="EKF84944.1"/>
    <property type="molecule type" value="Genomic_DNA"/>
</dbReference>
<dbReference type="Pfam" id="PF00072">
    <property type="entry name" value="Response_reg"/>
    <property type="match status" value="1"/>
</dbReference>
<dbReference type="Proteomes" id="UP000007360">
    <property type="component" value="Unassembled WGS sequence"/>
</dbReference>
<proteinExistence type="predicted"/>
<feature type="modified residue" description="4-aspartylphosphate" evidence="1">
    <location>
        <position position="55"/>
    </location>
</feature>
<dbReference type="SUPFAM" id="SSF52172">
    <property type="entry name" value="CheY-like"/>
    <property type="match status" value="1"/>
</dbReference>
<dbReference type="InterPro" id="IPR000700">
    <property type="entry name" value="PAS-assoc_C"/>
</dbReference>
<dbReference type="PROSITE" id="PS50113">
    <property type="entry name" value="PAC"/>
    <property type="match status" value="1"/>
</dbReference>
<keyword evidence="1" id="KW-0597">Phosphoprotein</keyword>
<dbReference type="SUPFAM" id="SSF55785">
    <property type="entry name" value="PYP-like sensor domain (PAS domain)"/>
    <property type="match status" value="1"/>
</dbReference>
<sequence>MSTTKIIVVEDESIEALDIKNTLESFGYQVPYIASRGDEAVARAQEIKPDLVLMDIILKGDLTGIEAASEIKKLDIPFIYLTAHSNEKTVEKAKLTEPYGYLLKPFNSNDLKHTIELALHKHRMENKLKESENRYRLLVESQKDFIVETDAKGRFTFVNPSFCERLGITEDEILGKSLLGFVDEKYHERTVKSFRSSFSKPPFTGNHEVCIQTKNGNCWVSWSGQPVLDDEQNLIKIFAIGRDITQQKKL</sequence>
<dbReference type="PROSITE" id="PS50110">
    <property type="entry name" value="RESPONSE_REGULATORY"/>
    <property type="match status" value="1"/>
</dbReference>
<dbReference type="Pfam" id="PF00989">
    <property type="entry name" value="PAS"/>
    <property type="match status" value="1"/>
</dbReference>
<dbReference type="OrthoDB" id="2830at2157"/>
<keyword evidence="6" id="KW-1185">Reference proteome</keyword>
<evidence type="ECO:0000313" key="5">
    <source>
        <dbReference type="EMBL" id="EKF84944.1"/>
    </source>
</evidence>
<dbReference type="Gene3D" id="3.40.50.2300">
    <property type="match status" value="1"/>
</dbReference>
<dbReference type="CDD" id="cd00130">
    <property type="entry name" value="PAS"/>
    <property type="match status" value="1"/>
</dbReference>
<dbReference type="SMART" id="SM00086">
    <property type="entry name" value="PAC"/>
    <property type="match status" value="1"/>
</dbReference>
<dbReference type="InterPro" id="IPR011006">
    <property type="entry name" value="CheY-like_superfamily"/>
</dbReference>
<evidence type="ECO:0000256" key="1">
    <source>
        <dbReference type="PROSITE-ProRule" id="PRU00169"/>
    </source>
</evidence>
<evidence type="ECO:0000259" key="3">
    <source>
        <dbReference type="PROSITE" id="PS50112"/>
    </source>
</evidence>
<dbReference type="GO" id="GO:0006355">
    <property type="term" value="P:regulation of DNA-templated transcription"/>
    <property type="evidence" value="ECO:0007669"/>
    <property type="project" value="InterPro"/>
</dbReference>
<evidence type="ECO:0000259" key="4">
    <source>
        <dbReference type="PROSITE" id="PS50113"/>
    </source>
</evidence>
<dbReference type="InterPro" id="IPR013767">
    <property type="entry name" value="PAS_fold"/>
</dbReference>
<dbReference type="RefSeq" id="WP_004031704.1">
    <property type="nucleotide sequence ID" value="NZ_AMPO01000011.1"/>
</dbReference>
<name>K2R9E8_METFP</name>
<dbReference type="InterPro" id="IPR001610">
    <property type="entry name" value="PAC"/>
</dbReference>
<organism evidence="5 6">
    <name type="scientific">Methanobacterium formicicum (strain DSM 3637 / PP1)</name>
    <dbReference type="NCBI Taxonomy" id="1204725"/>
    <lineage>
        <taxon>Archaea</taxon>
        <taxon>Methanobacteriati</taxon>
        <taxon>Methanobacteriota</taxon>
        <taxon>Methanomada group</taxon>
        <taxon>Methanobacteria</taxon>
        <taxon>Methanobacteriales</taxon>
        <taxon>Methanobacteriaceae</taxon>
        <taxon>Methanobacterium</taxon>
    </lineage>
</organism>
<feature type="domain" description="PAC" evidence="4">
    <location>
        <begin position="205"/>
        <end position="250"/>
    </location>
</feature>
<dbReference type="PANTHER" id="PTHR43228">
    <property type="entry name" value="TWO-COMPONENT RESPONSE REGULATOR"/>
    <property type="match status" value="1"/>
</dbReference>